<dbReference type="Proteomes" id="UP000262072">
    <property type="component" value="Unassembled WGS sequence"/>
</dbReference>
<feature type="non-terminal residue" evidence="1">
    <location>
        <position position="1"/>
    </location>
</feature>
<evidence type="ECO:0000313" key="1">
    <source>
        <dbReference type="EMBL" id="SYZ80155.1"/>
    </source>
</evidence>
<evidence type="ECO:0000313" key="2">
    <source>
        <dbReference type="Proteomes" id="UP000262072"/>
    </source>
</evidence>
<sequence>SVMAVRECSDYKCNCPMQYALYEVDDNGSTSHIETDVNSAFIFSTEGYEGTGVLSSCANGGSSTVKLLVNNMETDLPQGSTLGIIADAKSFSTSDGTYIVTAGAISNSN</sequence>
<dbReference type="EMBL" id="UNRR01000046">
    <property type="protein sequence ID" value="SYZ80155.1"/>
    <property type="molecule type" value="Genomic_DNA"/>
</dbReference>
<gene>
    <name evidence="1" type="ORF">TART1_3031</name>
</gene>
<dbReference type="AlphaFoldDB" id="A0A383TJ62"/>
<organism evidence="1 2">
    <name type="scientific">Trichococcus shcherbakoviae</name>
    <dbReference type="NCBI Taxonomy" id="2094020"/>
    <lineage>
        <taxon>Bacteria</taxon>
        <taxon>Bacillati</taxon>
        <taxon>Bacillota</taxon>
        <taxon>Bacilli</taxon>
        <taxon>Lactobacillales</taxon>
        <taxon>Carnobacteriaceae</taxon>
        <taxon>Trichococcus</taxon>
    </lineage>
</organism>
<protein>
    <submittedName>
        <fullName evidence="1">Uncharacterized protein</fullName>
    </submittedName>
</protein>
<reference evidence="2" key="1">
    <citation type="submission" date="2018-05" db="EMBL/GenBank/DDBJ databases">
        <authorList>
            <person name="Strepis N."/>
        </authorList>
    </citation>
    <scope>NUCLEOTIDE SEQUENCE [LARGE SCALE GENOMIC DNA]</scope>
</reference>
<feature type="non-terminal residue" evidence="1">
    <location>
        <position position="109"/>
    </location>
</feature>
<accession>A0A383TJ62</accession>
<proteinExistence type="predicted"/>
<name>A0A383TJ62_9LACT</name>